<evidence type="ECO:0000256" key="2">
    <source>
        <dbReference type="ARBA" id="ARBA00009723"/>
    </source>
</evidence>
<dbReference type="NCBIfam" id="TIGR01508">
    <property type="entry name" value="rib_reduct_arch"/>
    <property type="match status" value="1"/>
</dbReference>
<dbReference type="GO" id="GO:0050661">
    <property type="term" value="F:NADP binding"/>
    <property type="evidence" value="ECO:0007669"/>
    <property type="project" value="InterPro"/>
</dbReference>
<dbReference type="GO" id="GO:0009231">
    <property type="term" value="P:riboflavin biosynthetic process"/>
    <property type="evidence" value="ECO:0007669"/>
    <property type="project" value="UniProtKB-KW"/>
</dbReference>
<feature type="domain" description="Bacterial bifunctional deaminase-reductase C-terminal" evidence="10">
    <location>
        <begin position="3"/>
        <end position="219"/>
    </location>
</feature>
<dbReference type="InterPro" id="IPR024072">
    <property type="entry name" value="DHFR-like_dom_sf"/>
</dbReference>
<dbReference type="SUPFAM" id="SSF53597">
    <property type="entry name" value="Dihydrofolate reductase-like"/>
    <property type="match status" value="1"/>
</dbReference>
<evidence type="ECO:0000313" key="12">
    <source>
        <dbReference type="Proteomes" id="UP001163096"/>
    </source>
</evidence>
<dbReference type="Proteomes" id="UP001163096">
    <property type="component" value="Chromosome"/>
</dbReference>
<keyword evidence="12" id="KW-1185">Reference proteome</keyword>
<comment type="similarity">
    <text evidence="2">Belongs to the HTP reductase family.</text>
</comment>
<dbReference type="AlphaFoldDB" id="A0A9X9T7J7"/>
<evidence type="ECO:0000256" key="1">
    <source>
        <dbReference type="ARBA" id="ARBA00005104"/>
    </source>
</evidence>
<gene>
    <name evidence="11" type="ORF">OU421_10065</name>
</gene>
<protein>
    <recommendedName>
        <fullName evidence="9">2,5-diamino-6-(ribosylamino)-4(3H)-pyrimidinone 5'-phosphate reductase</fullName>
        <ecNumber evidence="9">1.1.1.302</ecNumber>
    </recommendedName>
</protein>
<sequence>MRPHVFVNLAMSADGKLSTIERRQVRISGDADFRRVDLIKSQSDAIMVGIGTVLADDPSLTVKDATLRKERADDGRDENPVRIVIDSRARTPVDADILHKGPGRRIIVVSNSADPAKTALLSEYADIQVFGDERVDMSAFLEYLGTLGIRSLMVEGGGTLIWSLFAEGLVDELYTCVGNVIIGGADAPTPADGDGFINEADFPSLVLKDAKRIDDGILLCWSVKKKDGGE</sequence>
<evidence type="ECO:0000256" key="9">
    <source>
        <dbReference type="NCBIfam" id="TIGR01508"/>
    </source>
</evidence>
<evidence type="ECO:0000256" key="8">
    <source>
        <dbReference type="ARBA" id="ARBA00049020"/>
    </source>
</evidence>
<dbReference type="PANTHER" id="PTHR38011:SF7">
    <property type="entry name" value="2,5-DIAMINO-6-RIBOSYLAMINO-4(3H)-PYRIMIDINONE 5'-PHOSPHATE REDUCTASE"/>
    <property type="match status" value="1"/>
</dbReference>
<keyword evidence="5" id="KW-0521">NADP</keyword>
<dbReference type="InterPro" id="IPR006401">
    <property type="entry name" value="Rib_reduct_arc"/>
</dbReference>
<evidence type="ECO:0000256" key="7">
    <source>
        <dbReference type="ARBA" id="ARBA00047550"/>
    </source>
</evidence>
<evidence type="ECO:0000256" key="4">
    <source>
        <dbReference type="ARBA" id="ARBA00022619"/>
    </source>
</evidence>
<dbReference type="EC" id="1.1.1.302" evidence="9"/>
<comment type="pathway">
    <text evidence="1">Cofactor biosynthesis; riboflavin biosynthesis.</text>
</comment>
<accession>A0A9X9T7J7</accession>
<dbReference type="InterPro" id="IPR002734">
    <property type="entry name" value="RibDG_C"/>
</dbReference>
<dbReference type="KEGG" id="mou:OU421_10065"/>
<name>A0A9X9T7J7_METOG</name>
<evidence type="ECO:0000256" key="6">
    <source>
        <dbReference type="ARBA" id="ARBA00023002"/>
    </source>
</evidence>
<organism evidence="11 12">
    <name type="scientific">Methanogenium organophilum</name>
    <dbReference type="NCBI Taxonomy" id="2199"/>
    <lineage>
        <taxon>Archaea</taxon>
        <taxon>Methanobacteriati</taxon>
        <taxon>Methanobacteriota</taxon>
        <taxon>Stenosarchaea group</taxon>
        <taxon>Methanomicrobia</taxon>
        <taxon>Methanomicrobiales</taxon>
        <taxon>Methanomicrobiaceae</taxon>
        <taxon>Methanogenium</taxon>
    </lineage>
</organism>
<dbReference type="Pfam" id="PF01872">
    <property type="entry name" value="RibD_C"/>
    <property type="match status" value="1"/>
</dbReference>
<dbReference type="GO" id="GO:0008703">
    <property type="term" value="F:5-amino-6-(5-phosphoribosylamino)uracil reductase activity"/>
    <property type="evidence" value="ECO:0007669"/>
    <property type="project" value="InterPro"/>
</dbReference>
<reference evidence="11" key="1">
    <citation type="submission" date="2022-11" db="EMBL/GenBank/DDBJ databases">
        <title>Complete genome sequence of Methanogenium organophilum DSM 3596.</title>
        <authorList>
            <person name="Chen S.-C."/>
            <person name="Lai S.-J."/>
            <person name="You Y.-T."/>
        </authorList>
    </citation>
    <scope>NUCLEOTIDE SEQUENCE</scope>
    <source>
        <strain evidence="11">DSM 3596</strain>
    </source>
</reference>
<dbReference type="Gene3D" id="3.40.430.10">
    <property type="entry name" value="Dihydrofolate Reductase, subunit A"/>
    <property type="match status" value="1"/>
</dbReference>
<dbReference type="InterPro" id="IPR050765">
    <property type="entry name" value="Riboflavin_Biosynth_HTPR"/>
</dbReference>
<proteinExistence type="inferred from homology"/>
<comment type="catalytic activity">
    <reaction evidence="8">
        <text>2,5-diamino-6-(1-D-ribitylamino)pyrimidin-4(3H)-one 5'-phosphate + NADP(+) = 2,5-diamino-6-(1-D-ribosylamino)pyrimidin-4(3H)-one 5'-phosphate + NADPH + H(+)</text>
        <dbReference type="Rhea" id="RHEA:27278"/>
        <dbReference type="ChEBI" id="CHEBI:15378"/>
        <dbReference type="ChEBI" id="CHEBI:57783"/>
        <dbReference type="ChEBI" id="CHEBI:58349"/>
        <dbReference type="ChEBI" id="CHEBI:58890"/>
        <dbReference type="ChEBI" id="CHEBI:59545"/>
        <dbReference type="EC" id="1.1.1.302"/>
    </reaction>
</comment>
<comment type="catalytic activity">
    <reaction evidence="7">
        <text>2,5-diamino-6-(1-D-ribitylamino)pyrimidin-4(3H)-one 5'-phosphate + NAD(+) = 2,5-diamino-6-(1-D-ribosylamino)pyrimidin-4(3H)-one 5'-phosphate + NADH + H(+)</text>
        <dbReference type="Rhea" id="RHEA:27274"/>
        <dbReference type="ChEBI" id="CHEBI:15378"/>
        <dbReference type="ChEBI" id="CHEBI:57540"/>
        <dbReference type="ChEBI" id="CHEBI:57945"/>
        <dbReference type="ChEBI" id="CHEBI:58890"/>
        <dbReference type="ChEBI" id="CHEBI:59545"/>
        <dbReference type="EC" id="1.1.1.302"/>
    </reaction>
</comment>
<evidence type="ECO:0000313" key="11">
    <source>
        <dbReference type="EMBL" id="WAI00760.1"/>
    </source>
</evidence>
<evidence type="ECO:0000259" key="10">
    <source>
        <dbReference type="Pfam" id="PF01872"/>
    </source>
</evidence>
<comment type="subunit">
    <text evidence="3">Homodimer.</text>
</comment>
<evidence type="ECO:0000256" key="3">
    <source>
        <dbReference type="ARBA" id="ARBA00011738"/>
    </source>
</evidence>
<dbReference type="EMBL" id="CP113361">
    <property type="protein sequence ID" value="WAI00760.1"/>
    <property type="molecule type" value="Genomic_DNA"/>
</dbReference>
<dbReference type="PANTHER" id="PTHR38011">
    <property type="entry name" value="DIHYDROFOLATE REDUCTASE FAMILY PROTEIN (AFU_ORTHOLOGUE AFUA_8G06820)"/>
    <property type="match status" value="1"/>
</dbReference>
<dbReference type="InterPro" id="IPR011549">
    <property type="entry name" value="RibD_C"/>
</dbReference>
<dbReference type="GeneID" id="76835449"/>
<keyword evidence="6 11" id="KW-0560">Oxidoreductase</keyword>
<evidence type="ECO:0000256" key="5">
    <source>
        <dbReference type="ARBA" id="ARBA00022857"/>
    </source>
</evidence>
<dbReference type="NCBIfam" id="TIGR00227">
    <property type="entry name" value="ribD_Cterm"/>
    <property type="match status" value="1"/>
</dbReference>
<keyword evidence="4" id="KW-0686">Riboflavin biosynthesis</keyword>
<dbReference type="RefSeq" id="WP_268185965.1">
    <property type="nucleotide sequence ID" value="NZ_CP113361.1"/>
</dbReference>